<comment type="caution">
    <text evidence="4">The sequence shown here is derived from an EMBL/GenBank/DDBJ whole genome shotgun (WGS) entry which is preliminary data.</text>
</comment>
<evidence type="ECO:0000313" key="4">
    <source>
        <dbReference type="EMBL" id="GEU53362.1"/>
    </source>
</evidence>
<keyword evidence="1" id="KW-0175">Coiled coil</keyword>
<feature type="signal peptide" evidence="3">
    <location>
        <begin position="1"/>
        <end position="22"/>
    </location>
</feature>
<keyword evidence="3" id="KW-0732">Signal</keyword>
<gene>
    <name evidence="4" type="ORF">Tci_025340</name>
</gene>
<evidence type="ECO:0000256" key="3">
    <source>
        <dbReference type="SAM" id="SignalP"/>
    </source>
</evidence>
<feature type="compositionally biased region" description="Acidic residues" evidence="2">
    <location>
        <begin position="160"/>
        <end position="170"/>
    </location>
</feature>
<feature type="chain" id="PRO_5026715378" description="No apical meristem-associated C-terminal domain-containing protein" evidence="3">
    <location>
        <begin position="23"/>
        <end position="277"/>
    </location>
</feature>
<proteinExistence type="predicted"/>
<feature type="region of interest" description="Disordered" evidence="2">
    <location>
        <begin position="127"/>
        <end position="171"/>
    </location>
</feature>
<evidence type="ECO:0008006" key="5">
    <source>
        <dbReference type="Google" id="ProtNLM"/>
    </source>
</evidence>
<protein>
    <recommendedName>
        <fullName evidence="5">No apical meristem-associated C-terminal domain-containing protein</fullName>
    </recommendedName>
</protein>
<evidence type="ECO:0000256" key="1">
    <source>
        <dbReference type="SAM" id="Coils"/>
    </source>
</evidence>
<feature type="compositionally biased region" description="Polar residues" evidence="2">
    <location>
        <begin position="137"/>
        <end position="155"/>
    </location>
</feature>
<accession>A0A6L2KY04</accession>
<name>A0A6L2KY04_TANCI</name>
<sequence>MDSRITVHIITLAVLHLNPTLAVLHLNPTLEVLHLNLTFARSRPEDVKRPRRRGHIRKKPVDQRCIPWTPEEETALCKGWVRTFKDSVKGNMRNERGFWIDILKASDIDYLQRLLIDYQAEYGEESVDGKNKRYKSRGSSSFNTKDSGEGSINLNTTVGTEDENEVEEVEEIHRPRPIGRDQAKGKMKAGSASSASSFDVAELEKMIASEYVMVSDPYNTQKKQEMSELLKIKNQELELKAAELEIRRMENRQRDEALYEKTTDEALKERLGQRFFS</sequence>
<dbReference type="AlphaFoldDB" id="A0A6L2KY04"/>
<feature type="coiled-coil region" evidence="1">
    <location>
        <begin position="227"/>
        <end position="254"/>
    </location>
</feature>
<organism evidence="4">
    <name type="scientific">Tanacetum cinerariifolium</name>
    <name type="common">Dalmatian daisy</name>
    <name type="synonym">Chrysanthemum cinerariifolium</name>
    <dbReference type="NCBI Taxonomy" id="118510"/>
    <lineage>
        <taxon>Eukaryota</taxon>
        <taxon>Viridiplantae</taxon>
        <taxon>Streptophyta</taxon>
        <taxon>Embryophyta</taxon>
        <taxon>Tracheophyta</taxon>
        <taxon>Spermatophyta</taxon>
        <taxon>Magnoliopsida</taxon>
        <taxon>eudicotyledons</taxon>
        <taxon>Gunneridae</taxon>
        <taxon>Pentapetalae</taxon>
        <taxon>asterids</taxon>
        <taxon>campanulids</taxon>
        <taxon>Asterales</taxon>
        <taxon>Asteraceae</taxon>
        <taxon>Asteroideae</taxon>
        <taxon>Anthemideae</taxon>
        <taxon>Anthemidinae</taxon>
        <taxon>Tanacetum</taxon>
    </lineage>
</organism>
<evidence type="ECO:0000256" key="2">
    <source>
        <dbReference type="SAM" id="MobiDB-lite"/>
    </source>
</evidence>
<dbReference type="EMBL" id="BKCJ010003161">
    <property type="protein sequence ID" value="GEU53362.1"/>
    <property type="molecule type" value="Genomic_DNA"/>
</dbReference>
<reference evidence="4" key="1">
    <citation type="journal article" date="2019" name="Sci. Rep.">
        <title>Draft genome of Tanacetum cinerariifolium, the natural source of mosquito coil.</title>
        <authorList>
            <person name="Yamashiro T."/>
            <person name="Shiraishi A."/>
            <person name="Satake H."/>
            <person name="Nakayama K."/>
        </authorList>
    </citation>
    <scope>NUCLEOTIDE SEQUENCE</scope>
</reference>